<evidence type="ECO:0000313" key="21">
    <source>
        <dbReference type="Proteomes" id="UP000273443"/>
    </source>
</evidence>
<evidence type="ECO:0000313" key="19">
    <source>
        <dbReference type="Proteomes" id="UP000269431"/>
    </source>
</evidence>
<sequence length="333" mass="38103">MSEEKIARDIETRKVQKLGSSSLFITLPKKWINKWSIKPGDKVILEALDDGSLRLIAEKAKTNAGRKTILVDVDSLKQPLINIIPCLYILGFDEIVFETKKDFNKKDFEEVLYISKHLVGAEVVESSEKKIKLECLLDTEKVGVESLLRRILNIISKRIDELSKFLTNSHTIHQSGISNSDDLRKIYLMLLRRIIGNKYQSSSTEYYRNSLILLNISILINIDYIVSKIYQIKDNFEVSPSQTDMLKSIFTSINDVLDEIVMSALFPSVKRISNGFNLILQIKQNLLKIKDSLPNSFNLYLEDLVNLLENALNNSMCGIFLEDLPWIEKDLTA</sequence>
<dbReference type="Proteomes" id="UP000269431">
    <property type="component" value="Chromosome"/>
</dbReference>
<dbReference type="EMBL" id="CP011055">
    <property type="protein sequence ID" value="AKA74157.1"/>
    <property type="molecule type" value="Genomic_DNA"/>
</dbReference>
<dbReference type="EMBL" id="CP033237">
    <property type="protein sequence ID" value="AZF73876.1"/>
    <property type="molecule type" value="Genomic_DNA"/>
</dbReference>
<dbReference type="EMBL" id="CP011056">
    <property type="protein sequence ID" value="AKA76855.1"/>
    <property type="molecule type" value="Genomic_DNA"/>
</dbReference>
<accession>A0A0E3K117</accession>
<dbReference type="Proteomes" id="UP000282269">
    <property type="component" value="Chromosome"/>
</dbReference>
<dbReference type="OMA" id="MPWIERN"/>
<reference evidence="17" key="2">
    <citation type="submission" date="2016-04" db="EMBL/GenBank/DDBJ databases">
        <authorList>
            <person name="Shah S.A."/>
            <person name="Garrett R.A."/>
        </authorList>
    </citation>
    <scope>NUCLEOTIDE SEQUENCE [LARGE SCALE GENOMIC DNA]</scope>
    <source>
        <strain evidence="17">ATCC 35091 / DSM 1616 / JCM 8930 / NBRC 15331 / P1</strain>
    </source>
</reference>
<evidence type="ECO:0000313" key="22">
    <source>
        <dbReference type="Proteomes" id="UP000275843"/>
    </source>
</evidence>
<dbReference type="EMBL" id="LT549890">
    <property type="protein sequence ID" value="SAI84513.1"/>
    <property type="molecule type" value="Genomic_DNA"/>
</dbReference>
<reference evidence="13" key="3">
    <citation type="submission" date="2016-04" db="EMBL/GenBank/DDBJ databases">
        <authorList>
            <person name="Evans L.H."/>
            <person name="Alamgir A."/>
            <person name="Owens N."/>
            <person name="Weber N.D."/>
            <person name="Virtaneva K."/>
            <person name="Barbian K."/>
            <person name="Babar A."/>
            <person name="Rosenke K."/>
        </authorList>
    </citation>
    <scope>NUCLEOTIDE SEQUENCE</scope>
    <source>
        <strain evidence="13">P1</strain>
    </source>
</reference>
<evidence type="ECO:0000313" key="7">
    <source>
        <dbReference type="EMBL" id="AZF73876.1"/>
    </source>
</evidence>
<dbReference type="PATRIC" id="fig|2287.6.peg.1988"/>
<evidence type="ECO:0000313" key="18">
    <source>
        <dbReference type="Proteomes" id="UP000267993"/>
    </source>
</evidence>
<dbReference type="GeneID" id="44129855"/>
<evidence type="ECO:0000313" key="15">
    <source>
        <dbReference type="Proteomes" id="UP000033085"/>
    </source>
</evidence>
<dbReference type="EMBL" id="CP033240">
    <property type="protein sequence ID" value="AZF81712.1"/>
    <property type="molecule type" value="Genomic_DNA"/>
</dbReference>
<dbReference type="Proteomes" id="UP000273443">
    <property type="component" value="Chromosome"/>
</dbReference>
<dbReference type="EMBL" id="CP033239">
    <property type="protein sequence ID" value="AZF79108.1"/>
    <property type="molecule type" value="Genomic_DNA"/>
</dbReference>
<dbReference type="SMART" id="SM00966">
    <property type="entry name" value="SpoVT_AbrB"/>
    <property type="match status" value="1"/>
</dbReference>
<evidence type="ECO:0000313" key="9">
    <source>
        <dbReference type="EMBL" id="AZF79108.1"/>
    </source>
</evidence>
<dbReference type="Proteomes" id="UP000278715">
    <property type="component" value="Chromosome"/>
</dbReference>
<name>A0A0E3K117_SACSO</name>
<evidence type="ECO:0000313" key="17">
    <source>
        <dbReference type="Proteomes" id="UP000076770"/>
    </source>
</evidence>
<dbReference type="Proteomes" id="UP000033085">
    <property type="component" value="Chromosome"/>
</dbReference>
<dbReference type="EMBL" id="CP011057">
    <property type="protein sequence ID" value="AKA79548.1"/>
    <property type="molecule type" value="Genomic_DNA"/>
</dbReference>
<evidence type="ECO:0000313" key="3">
    <source>
        <dbReference type="EMBL" id="AKA76855.1"/>
    </source>
</evidence>
<protein>
    <submittedName>
        <fullName evidence="13">AbrB family transcriptional regulator</fullName>
    </submittedName>
    <submittedName>
        <fullName evidence="4">Phosphate uptake regulator PhoU</fullName>
    </submittedName>
</protein>
<dbReference type="Proteomes" id="UP000033057">
    <property type="component" value="Chromosome"/>
</dbReference>
<evidence type="ECO:0000313" key="24">
    <source>
        <dbReference type="Proteomes" id="UP000282269"/>
    </source>
</evidence>
<dbReference type="OrthoDB" id="40991at2157"/>
<evidence type="ECO:0000313" key="8">
    <source>
        <dbReference type="EMBL" id="AZF76499.1"/>
    </source>
</evidence>
<dbReference type="EMBL" id="CP033236">
    <property type="protein sequence ID" value="AZF71256.1"/>
    <property type="molecule type" value="Genomic_DNA"/>
</dbReference>
<dbReference type="Proteomes" id="UP000033106">
    <property type="component" value="Chromosome"/>
</dbReference>
<evidence type="ECO:0000313" key="2">
    <source>
        <dbReference type="EMBL" id="AKA74157.1"/>
    </source>
</evidence>
<dbReference type="InterPro" id="IPR007159">
    <property type="entry name" value="SpoVT-AbrB_dom"/>
</dbReference>
<reference evidence="14 15" key="1">
    <citation type="journal article" date="2015" name="Genome Announc.">
        <title>Complete Genome Sequence of Sulfolobus solfataricus Strain 98/2 and Evolved Derivatives.</title>
        <authorList>
            <person name="McCarthy S."/>
            <person name="Gradnigo J."/>
            <person name="Johnson T."/>
            <person name="Payne S."/>
            <person name="Lipzen A."/>
            <person name="Martin J."/>
            <person name="Schackwitz W."/>
            <person name="Moriyama E."/>
            <person name="Blum P."/>
        </authorList>
    </citation>
    <scope>NUCLEOTIDE SEQUENCE [LARGE SCALE GENOMIC DNA]</scope>
    <source>
        <strain evidence="14">98/2 SULC</strain>
        <strain evidence="2">SARC-B</strain>
        <strain evidence="3">SARC-C</strain>
        <strain evidence="4 16">SULA</strain>
        <strain evidence="15">SULB</strain>
    </source>
</reference>
<dbReference type="KEGG" id="ssoa:SULA_1935"/>
<gene>
    <name evidence="12" type="ORF">HFC64_15885</name>
    <name evidence="13" type="ORF">SSOP1_0959</name>
    <name evidence="4" type="ORF">SULA_1935</name>
    <name evidence="2" type="ORF">SULB_1936</name>
    <name evidence="3" type="ORF">SULC_1934</name>
    <name evidence="5" type="ORF">SULG_09730</name>
    <name evidence="6" type="ORF">SULH_09730</name>
    <name evidence="7" type="ORF">SULI_09730</name>
    <name evidence="8" type="ORF">SULM_09720</name>
    <name evidence="9" type="ORF">SULN_09720</name>
    <name evidence="10" type="ORF">SULO_09730</name>
    <name evidence="11" type="ORF">SULZ_09665</name>
</gene>
<evidence type="ECO:0000259" key="1">
    <source>
        <dbReference type="SMART" id="SM00966"/>
    </source>
</evidence>
<evidence type="ECO:0000313" key="14">
    <source>
        <dbReference type="Proteomes" id="UP000033057"/>
    </source>
</evidence>
<evidence type="ECO:0000313" key="25">
    <source>
        <dbReference type="Proteomes" id="UP000594632"/>
    </source>
</evidence>
<dbReference type="KEGG" id="ssol:SULB_1936"/>
<evidence type="ECO:0000313" key="10">
    <source>
        <dbReference type="EMBL" id="AZF81712.1"/>
    </source>
</evidence>
<evidence type="ECO:0000313" key="20">
    <source>
        <dbReference type="Proteomes" id="UP000273194"/>
    </source>
</evidence>
<dbReference type="KEGG" id="ssof:SULC_1934"/>
<dbReference type="InterPro" id="IPR028366">
    <property type="entry name" value="PhoU"/>
</dbReference>
<reference evidence="4" key="5">
    <citation type="submission" date="2018-10" db="EMBL/GenBank/DDBJ databases">
        <authorList>
            <person name="McCarthy S."/>
            <person name="Gradnigo J."/>
            <person name="Johnson T."/>
            <person name="Payne S."/>
            <person name="Lipzen A."/>
            <person name="Schackwitz W."/>
            <person name="Martin J."/>
            <person name="Moriyama E."/>
            <person name="Blum P."/>
        </authorList>
    </citation>
    <scope>NUCLEOTIDE SEQUENCE</scope>
    <source>
        <strain evidence="2">SARC-B</strain>
        <strain evidence="3">SARC-C</strain>
        <strain evidence="4">SULA</strain>
    </source>
</reference>
<dbReference type="EMBL" id="CP033241">
    <property type="protein sequence ID" value="AZF84288.1"/>
    <property type="molecule type" value="Genomic_DNA"/>
</dbReference>
<organism evidence="4 16">
    <name type="scientific">Saccharolobus solfataricus</name>
    <name type="common">Sulfolobus solfataricus</name>
    <dbReference type="NCBI Taxonomy" id="2287"/>
    <lineage>
        <taxon>Archaea</taxon>
        <taxon>Thermoproteota</taxon>
        <taxon>Thermoprotei</taxon>
        <taxon>Sulfolobales</taxon>
        <taxon>Sulfolobaceae</taxon>
        <taxon>Saccharolobus</taxon>
    </lineage>
</organism>
<dbReference type="PANTHER" id="PTHR42930:SF5">
    <property type="entry name" value="PHOSPHATE UPTAKE REGULATOR, PHOU"/>
    <property type="match status" value="1"/>
</dbReference>
<dbReference type="Proteomes" id="UP000275843">
    <property type="component" value="Chromosome"/>
</dbReference>
<dbReference type="Pfam" id="PF04014">
    <property type="entry name" value="MazE_antitoxin"/>
    <property type="match status" value="1"/>
</dbReference>
<dbReference type="RefSeq" id="WP_009992357.1">
    <property type="nucleotide sequence ID" value="NZ_CP011055.2"/>
</dbReference>
<dbReference type="Proteomes" id="UP000267993">
    <property type="component" value="Chromosome"/>
</dbReference>
<reference evidence="18 19" key="4">
    <citation type="journal article" date="2018" name="Proc. Natl. Acad. Sci. U.S.A.">
        <title>Nonmutational mechanism of inheritance in the Archaeon Sulfolobus solfataricus.</title>
        <authorList>
            <person name="Payne S."/>
            <person name="McCarthy S."/>
            <person name="Johnson T."/>
            <person name="North E."/>
            <person name="Blum P."/>
        </authorList>
    </citation>
    <scope>NUCLEOTIDE SEQUENCE [LARGE SCALE GENOMIC DNA]</scope>
    <source>
        <strain evidence="6 18">SARC-H</strain>
        <strain evidence="7 22">SARC-I</strain>
        <strain evidence="9 23">SARC-N</strain>
        <strain evidence="10 24">SARC-O</strain>
        <strain evidence="11 19">SUL120</strain>
        <strain evidence="5 20">SULG</strain>
        <strain evidence="8 21">SULM</strain>
    </source>
</reference>
<dbReference type="GO" id="GO:0030643">
    <property type="term" value="P:intracellular phosphate ion homeostasis"/>
    <property type="evidence" value="ECO:0007669"/>
    <property type="project" value="InterPro"/>
</dbReference>
<dbReference type="GO" id="GO:0003677">
    <property type="term" value="F:DNA binding"/>
    <property type="evidence" value="ECO:0007669"/>
    <property type="project" value="InterPro"/>
</dbReference>
<dbReference type="EMBL" id="CP033235">
    <property type="protein sequence ID" value="AZF68636.1"/>
    <property type="molecule type" value="Genomic_DNA"/>
</dbReference>
<reference evidence="12 25" key="6">
    <citation type="journal article" date="2020" name="Nat. Commun.">
        <title>The structures of two archaeal type IV pili illuminate evolutionary relationships.</title>
        <authorList>
            <person name="Wang F."/>
            <person name="Baquero D.P."/>
            <person name="Su Z."/>
            <person name="Beltran L.C."/>
            <person name="Prangishvili D."/>
            <person name="Krupovic M."/>
            <person name="Egelman E.H."/>
        </authorList>
    </citation>
    <scope>NUCLEOTIDE SEQUENCE [LARGE SCALE GENOMIC DNA]</scope>
    <source>
        <strain evidence="12 25">POZ149</strain>
    </source>
</reference>
<evidence type="ECO:0000313" key="13">
    <source>
        <dbReference type="EMBL" id="SAI84513.1"/>
    </source>
</evidence>
<proteinExistence type="predicted"/>
<dbReference type="EMBL" id="CP033238">
    <property type="protein sequence ID" value="AZF76499.1"/>
    <property type="molecule type" value="Genomic_DNA"/>
</dbReference>
<evidence type="ECO:0000313" key="6">
    <source>
        <dbReference type="EMBL" id="AZF71256.1"/>
    </source>
</evidence>
<dbReference type="AlphaFoldDB" id="A0A0E3K117"/>
<evidence type="ECO:0000313" key="23">
    <source>
        <dbReference type="Proteomes" id="UP000278715"/>
    </source>
</evidence>
<dbReference type="Proteomes" id="UP000594632">
    <property type="component" value="Chromosome"/>
</dbReference>
<evidence type="ECO:0000313" key="12">
    <source>
        <dbReference type="EMBL" id="QPG51107.1"/>
    </source>
</evidence>
<feature type="domain" description="SpoVT-AbrB" evidence="1">
    <location>
        <begin position="17"/>
        <end position="63"/>
    </location>
</feature>
<dbReference type="Proteomes" id="UP000076770">
    <property type="component" value="Chromosome i"/>
</dbReference>
<dbReference type="GeneID" id="1455172"/>
<evidence type="ECO:0000313" key="4">
    <source>
        <dbReference type="EMBL" id="AKA79548.1"/>
    </source>
</evidence>
<evidence type="ECO:0000313" key="5">
    <source>
        <dbReference type="EMBL" id="AZF68636.1"/>
    </source>
</evidence>
<evidence type="ECO:0000313" key="16">
    <source>
        <dbReference type="Proteomes" id="UP000033106"/>
    </source>
</evidence>
<dbReference type="GO" id="GO:0045936">
    <property type="term" value="P:negative regulation of phosphate metabolic process"/>
    <property type="evidence" value="ECO:0007669"/>
    <property type="project" value="InterPro"/>
</dbReference>
<dbReference type="Proteomes" id="UP000273194">
    <property type="component" value="Chromosome"/>
</dbReference>
<dbReference type="EMBL" id="CP050869">
    <property type="protein sequence ID" value="QPG51107.1"/>
    <property type="molecule type" value="Genomic_DNA"/>
</dbReference>
<evidence type="ECO:0000313" key="11">
    <source>
        <dbReference type="EMBL" id="AZF84288.1"/>
    </source>
</evidence>
<dbReference type="PANTHER" id="PTHR42930">
    <property type="entry name" value="PHOSPHATE-SPECIFIC TRANSPORT SYSTEM ACCESSORY PROTEIN PHOU"/>
    <property type="match status" value="1"/>
</dbReference>